<evidence type="ECO:0000313" key="2">
    <source>
        <dbReference type="EMBL" id="CDW86602.1"/>
    </source>
</evidence>
<dbReference type="InterPro" id="IPR036915">
    <property type="entry name" value="Cyclin-like_sf"/>
</dbReference>
<dbReference type="InterPro" id="IPR006671">
    <property type="entry name" value="Cyclin_N"/>
</dbReference>
<accession>A0A078AZH2</accession>
<proteinExistence type="predicted"/>
<dbReference type="AlphaFoldDB" id="A0A078AZH2"/>
<reference evidence="2 3" key="1">
    <citation type="submission" date="2014-06" db="EMBL/GenBank/DDBJ databases">
        <authorList>
            <person name="Swart Estienne"/>
        </authorList>
    </citation>
    <scope>NUCLEOTIDE SEQUENCE [LARGE SCALE GENOMIC DNA]</scope>
    <source>
        <strain evidence="2 3">130c</strain>
    </source>
</reference>
<dbReference type="SUPFAM" id="SSF47954">
    <property type="entry name" value="Cyclin-like"/>
    <property type="match status" value="1"/>
</dbReference>
<organism evidence="2 3">
    <name type="scientific">Stylonychia lemnae</name>
    <name type="common">Ciliate</name>
    <dbReference type="NCBI Taxonomy" id="5949"/>
    <lineage>
        <taxon>Eukaryota</taxon>
        <taxon>Sar</taxon>
        <taxon>Alveolata</taxon>
        <taxon>Ciliophora</taxon>
        <taxon>Intramacronucleata</taxon>
        <taxon>Spirotrichea</taxon>
        <taxon>Stichotrichia</taxon>
        <taxon>Sporadotrichida</taxon>
        <taxon>Oxytrichidae</taxon>
        <taxon>Stylonychinae</taxon>
        <taxon>Stylonychia</taxon>
    </lineage>
</organism>
<dbReference type="OrthoDB" id="297638at2759"/>
<dbReference type="Pfam" id="PF00134">
    <property type="entry name" value="Cyclin_N"/>
    <property type="match status" value="1"/>
</dbReference>
<dbReference type="Proteomes" id="UP000039865">
    <property type="component" value="Unassembled WGS sequence"/>
</dbReference>
<evidence type="ECO:0000259" key="1">
    <source>
        <dbReference type="Pfam" id="PF00134"/>
    </source>
</evidence>
<dbReference type="Gene3D" id="1.10.472.10">
    <property type="entry name" value="Cyclin-like"/>
    <property type="match status" value="1"/>
</dbReference>
<feature type="domain" description="Cyclin N-terminal" evidence="1">
    <location>
        <begin position="1"/>
        <end position="50"/>
    </location>
</feature>
<evidence type="ECO:0000313" key="3">
    <source>
        <dbReference type="Proteomes" id="UP000039865"/>
    </source>
</evidence>
<sequence>MTCMFICSKVEDVSAIDIDELVMRAGHMKYTKQQIIVKEVEILHTLDFKIMMPCICDDVQSEFYNTVYMYHFSDIELSIIHEVAKFIDFQCMLLQYSSLAPNLDDKVFSKQLLKYAFEIISIKTLNIIIANNLIDGNKLWIHKKQDLLIIKKFFSILNYIEYKAEKNEQKESSLQDLMYQLYNDIEIEKINGKHLRKLYPSLFKVEMSDIIKEIFQKKRYY</sequence>
<keyword evidence="3" id="KW-1185">Reference proteome</keyword>
<protein>
    <recommendedName>
        <fullName evidence="1">Cyclin N-terminal domain-containing protein</fullName>
    </recommendedName>
</protein>
<dbReference type="InParanoid" id="A0A078AZH2"/>
<dbReference type="EMBL" id="CCKQ01014808">
    <property type="protein sequence ID" value="CDW86602.1"/>
    <property type="molecule type" value="Genomic_DNA"/>
</dbReference>
<gene>
    <name evidence="2" type="primary">Contig1285.g1406</name>
    <name evidence="2" type="ORF">STYLEM_15699</name>
</gene>
<name>A0A078AZH2_STYLE</name>